<evidence type="ECO:0000256" key="1">
    <source>
        <dbReference type="ARBA" id="ARBA00023015"/>
    </source>
</evidence>
<proteinExistence type="predicted"/>
<evidence type="ECO:0000313" key="5">
    <source>
        <dbReference type="EMBL" id="MFF3570862.1"/>
    </source>
</evidence>
<dbReference type="Pfam" id="PF12802">
    <property type="entry name" value="MarR_2"/>
    <property type="match status" value="1"/>
</dbReference>
<keyword evidence="1" id="KW-0805">Transcription regulation</keyword>
<dbReference type="InterPro" id="IPR039422">
    <property type="entry name" value="MarR/SlyA-like"/>
</dbReference>
<dbReference type="SUPFAM" id="SSF46785">
    <property type="entry name" value="Winged helix' DNA-binding domain"/>
    <property type="match status" value="1"/>
</dbReference>
<dbReference type="InterPro" id="IPR036388">
    <property type="entry name" value="WH-like_DNA-bd_sf"/>
</dbReference>
<organism evidence="5 6">
    <name type="scientific">Nocardia jiangxiensis</name>
    <dbReference type="NCBI Taxonomy" id="282685"/>
    <lineage>
        <taxon>Bacteria</taxon>
        <taxon>Bacillati</taxon>
        <taxon>Actinomycetota</taxon>
        <taxon>Actinomycetes</taxon>
        <taxon>Mycobacteriales</taxon>
        <taxon>Nocardiaceae</taxon>
        <taxon>Nocardia</taxon>
    </lineage>
</organism>
<keyword evidence="2" id="KW-0238">DNA-binding</keyword>
<dbReference type="SMART" id="SM00347">
    <property type="entry name" value="HTH_MARR"/>
    <property type="match status" value="1"/>
</dbReference>
<gene>
    <name evidence="5" type="ORF">ACFYXQ_24050</name>
</gene>
<dbReference type="RefSeq" id="WP_157186241.1">
    <property type="nucleotide sequence ID" value="NZ_JBIAQY010000008.1"/>
</dbReference>
<evidence type="ECO:0000259" key="4">
    <source>
        <dbReference type="PROSITE" id="PS50995"/>
    </source>
</evidence>
<dbReference type="Gene3D" id="1.10.10.10">
    <property type="entry name" value="Winged helix-like DNA-binding domain superfamily/Winged helix DNA-binding domain"/>
    <property type="match status" value="1"/>
</dbReference>
<evidence type="ECO:0000313" key="6">
    <source>
        <dbReference type="Proteomes" id="UP001601992"/>
    </source>
</evidence>
<keyword evidence="3" id="KW-0804">Transcription</keyword>
<dbReference type="InterPro" id="IPR000835">
    <property type="entry name" value="HTH_MarR-typ"/>
</dbReference>
<keyword evidence="6" id="KW-1185">Reference proteome</keyword>
<dbReference type="Proteomes" id="UP001601992">
    <property type="component" value="Unassembled WGS sequence"/>
</dbReference>
<comment type="caution">
    <text evidence="5">The sequence shown here is derived from an EMBL/GenBank/DDBJ whole genome shotgun (WGS) entry which is preliminary data.</text>
</comment>
<accession>A0ABW6S3N5</accession>
<sequence>MDDSTALAALDELARLMRRVSQDLDKTVATCLGETSPGRWHVLNAVADGQGRSMSQLAEVTQLNAATLTRLIDAMIADNLVNRNVDAADRRRVLVHPTRRGQLTHKVMNQALTEGGISSIALGSEPLTQLLTALLDRIQVSDPVSL</sequence>
<protein>
    <submittedName>
        <fullName evidence="5">MarR family winged helix-turn-helix transcriptional regulator</fullName>
    </submittedName>
</protein>
<evidence type="ECO:0000256" key="3">
    <source>
        <dbReference type="ARBA" id="ARBA00023163"/>
    </source>
</evidence>
<dbReference type="PANTHER" id="PTHR33164">
    <property type="entry name" value="TRANSCRIPTIONAL REGULATOR, MARR FAMILY"/>
    <property type="match status" value="1"/>
</dbReference>
<reference evidence="5 6" key="1">
    <citation type="submission" date="2024-10" db="EMBL/GenBank/DDBJ databases">
        <title>The Natural Products Discovery Center: Release of the First 8490 Sequenced Strains for Exploring Actinobacteria Biosynthetic Diversity.</title>
        <authorList>
            <person name="Kalkreuter E."/>
            <person name="Kautsar S.A."/>
            <person name="Yang D."/>
            <person name="Bader C.D."/>
            <person name="Teijaro C.N."/>
            <person name="Fluegel L."/>
            <person name="Davis C.M."/>
            <person name="Simpson J.R."/>
            <person name="Lauterbach L."/>
            <person name="Steele A.D."/>
            <person name="Gui C."/>
            <person name="Meng S."/>
            <person name="Li G."/>
            <person name="Viehrig K."/>
            <person name="Ye F."/>
            <person name="Su P."/>
            <person name="Kiefer A.F."/>
            <person name="Nichols A."/>
            <person name="Cepeda A.J."/>
            <person name="Yan W."/>
            <person name="Fan B."/>
            <person name="Jiang Y."/>
            <person name="Adhikari A."/>
            <person name="Zheng C.-J."/>
            <person name="Schuster L."/>
            <person name="Cowan T.M."/>
            <person name="Smanski M.J."/>
            <person name="Chevrette M.G."/>
            <person name="De Carvalho L.P.S."/>
            <person name="Shen B."/>
        </authorList>
    </citation>
    <scope>NUCLEOTIDE SEQUENCE [LARGE SCALE GENOMIC DNA]</scope>
    <source>
        <strain evidence="5 6">NPDC002593</strain>
    </source>
</reference>
<evidence type="ECO:0000256" key="2">
    <source>
        <dbReference type="ARBA" id="ARBA00023125"/>
    </source>
</evidence>
<name>A0ABW6S3N5_9NOCA</name>
<dbReference type="PROSITE" id="PS50995">
    <property type="entry name" value="HTH_MARR_2"/>
    <property type="match status" value="1"/>
</dbReference>
<dbReference type="EMBL" id="JBIAQY010000008">
    <property type="protein sequence ID" value="MFF3570862.1"/>
    <property type="molecule type" value="Genomic_DNA"/>
</dbReference>
<dbReference type="PANTHER" id="PTHR33164:SF64">
    <property type="entry name" value="TRANSCRIPTIONAL REGULATOR SLYA"/>
    <property type="match status" value="1"/>
</dbReference>
<dbReference type="InterPro" id="IPR036390">
    <property type="entry name" value="WH_DNA-bd_sf"/>
</dbReference>
<feature type="domain" description="HTH marR-type" evidence="4">
    <location>
        <begin position="10"/>
        <end position="136"/>
    </location>
</feature>